<reference evidence="2" key="1">
    <citation type="submission" date="2011-08" db="EMBL/GenBank/DDBJ databases">
        <title>Complete sequence of chromosome of Streptomyces violaceusniger Tu 4113.</title>
        <authorList>
            <consortium name="US DOE Joint Genome Institute"/>
            <person name="Lucas S."/>
            <person name="Han J."/>
            <person name="Lapidus A."/>
            <person name="Cheng J.-F."/>
            <person name="Goodwin L."/>
            <person name="Pitluck S."/>
            <person name="Peters L."/>
            <person name="Ivanova N."/>
            <person name="Daligault H."/>
            <person name="Detter J.C."/>
            <person name="Han C."/>
            <person name="Tapia R."/>
            <person name="Land M."/>
            <person name="Hauser L."/>
            <person name="Kyrpides N."/>
            <person name="Ivanova N."/>
            <person name="Pagani I."/>
            <person name="Hagen A."/>
            <person name="Katz L."/>
            <person name="Fiedler H.-P."/>
            <person name="Keasling J."/>
            <person name="Fortman J."/>
            <person name="Woyke T."/>
        </authorList>
    </citation>
    <scope>NUCLEOTIDE SEQUENCE [LARGE SCALE GENOMIC DNA]</scope>
    <source>
        <strain evidence="2">Tu 4113</strain>
    </source>
</reference>
<accession>G2PF54</accession>
<evidence type="ECO:0000256" key="1">
    <source>
        <dbReference type="SAM" id="MobiDB-lite"/>
    </source>
</evidence>
<dbReference type="PROSITE" id="PS51257">
    <property type="entry name" value="PROKAR_LIPOPROTEIN"/>
    <property type="match status" value="1"/>
</dbReference>
<organism evidence="2 3">
    <name type="scientific">Streptomyces violaceusniger (strain Tu 4113)</name>
    <dbReference type="NCBI Taxonomy" id="653045"/>
    <lineage>
        <taxon>Bacteria</taxon>
        <taxon>Bacillati</taxon>
        <taxon>Actinomycetota</taxon>
        <taxon>Actinomycetes</taxon>
        <taxon>Kitasatosporales</taxon>
        <taxon>Streptomycetaceae</taxon>
        <taxon>Streptomyces</taxon>
        <taxon>Streptomyces violaceusniger group</taxon>
    </lineage>
</organism>
<dbReference type="eggNOG" id="COG3976">
    <property type="taxonomic scope" value="Bacteria"/>
</dbReference>
<gene>
    <name evidence="2" type="ORF">Strvi_4422</name>
</gene>
<dbReference type="HOGENOM" id="CLU_125315_2_0_11"/>
<feature type="compositionally biased region" description="Low complexity" evidence="1">
    <location>
        <begin position="36"/>
        <end position="53"/>
    </location>
</feature>
<evidence type="ECO:0000313" key="2">
    <source>
        <dbReference type="EMBL" id="AEM84060.1"/>
    </source>
</evidence>
<evidence type="ECO:0008006" key="4">
    <source>
        <dbReference type="Google" id="ProtNLM"/>
    </source>
</evidence>
<protein>
    <recommendedName>
        <fullName evidence="4">FMN-binding domain-containing protein</fullName>
    </recommendedName>
</protein>
<feature type="region of interest" description="Disordered" evidence="1">
    <location>
        <begin position="25"/>
        <end position="67"/>
    </location>
</feature>
<dbReference type="KEGG" id="svl:Strvi_4422"/>
<dbReference type="EMBL" id="CP002994">
    <property type="protein sequence ID" value="AEM84060.1"/>
    <property type="molecule type" value="Genomic_DNA"/>
</dbReference>
<dbReference type="AlphaFoldDB" id="G2PF54"/>
<dbReference type="RefSeq" id="WP_014057558.1">
    <property type="nucleotide sequence ID" value="NC_015957.1"/>
</dbReference>
<name>G2PF54_STRV4</name>
<proteinExistence type="predicted"/>
<keyword evidence="3" id="KW-1185">Reference proteome</keyword>
<dbReference type="Proteomes" id="UP000008703">
    <property type="component" value="Chromosome"/>
</dbReference>
<sequence length="149" mass="15269">MPALNRKIATATMVGISVSAAVVGCSSTDTTPKGGSRSPSATDSARSSSVGSARYEDGRYKADGQYGGQPSSIGVSVTLDDGAITAVTVTPHATNATSRDYQERFADAVPKLVVGKRIDEVNLDRVAGSSGTPDGFNAAIERIKDEASD</sequence>
<evidence type="ECO:0000313" key="3">
    <source>
        <dbReference type="Proteomes" id="UP000008703"/>
    </source>
</evidence>